<keyword evidence="5 9" id="KW-0472">Membrane</keyword>
<evidence type="ECO:0000256" key="5">
    <source>
        <dbReference type="ARBA" id="ARBA00023136"/>
    </source>
</evidence>
<dbReference type="AlphaFoldDB" id="A7T1I9"/>
<evidence type="ECO:0000256" key="7">
    <source>
        <dbReference type="ARBA" id="ARBA00023224"/>
    </source>
</evidence>
<comment type="subcellular location">
    <subcellularLocation>
        <location evidence="1">Membrane</location>
        <topology evidence="1">Multi-pass membrane protein</topology>
    </subcellularLocation>
</comment>
<evidence type="ECO:0000256" key="9">
    <source>
        <dbReference type="SAM" id="Phobius"/>
    </source>
</evidence>
<gene>
    <name evidence="11" type="ORF">NEMVEDRAFT_v1g220946</name>
</gene>
<dbReference type="STRING" id="45351.A7T1I9"/>
<dbReference type="GO" id="GO:0008528">
    <property type="term" value="F:G protein-coupled peptide receptor activity"/>
    <property type="evidence" value="ECO:0000318"/>
    <property type="project" value="GO_Central"/>
</dbReference>
<feature type="transmembrane region" description="Helical" evidence="9">
    <location>
        <begin position="83"/>
        <end position="106"/>
    </location>
</feature>
<dbReference type="OMA" id="CIVKELY"/>
<dbReference type="Proteomes" id="UP000001593">
    <property type="component" value="Unassembled WGS sequence"/>
</dbReference>
<feature type="transmembrane region" description="Helical" evidence="9">
    <location>
        <begin position="127"/>
        <end position="146"/>
    </location>
</feature>
<dbReference type="InterPro" id="IPR000276">
    <property type="entry name" value="GPCR_Rhodpsn"/>
</dbReference>
<feature type="transmembrane region" description="Helical" evidence="9">
    <location>
        <begin position="12"/>
        <end position="34"/>
    </location>
</feature>
<keyword evidence="12" id="KW-1185">Reference proteome</keyword>
<dbReference type="eggNOG" id="KOG3656">
    <property type="taxonomic scope" value="Eukaryota"/>
</dbReference>
<dbReference type="HOGENOM" id="CLU_009579_11_5_1"/>
<feature type="transmembrane region" description="Helical" evidence="9">
    <location>
        <begin position="46"/>
        <end position="71"/>
    </location>
</feature>
<dbReference type="PANTHER" id="PTHR24243">
    <property type="entry name" value="G-PROTEIN COUPLED RECEPTOR"/>
    <property type="match status" value="1"/>
</dbReference>
<dbReference type="OrthoDB" id="5989681at2759"/>
<dbReference type="FunCoup" id="A7T1I9">
    <property type="interactions" value="18"/>
</dbReference>
<dbReference type="FunFam" id="1.20.1070.10:FF:000780">
    <property type="entry name" value="Predicted protein"/>
    <property type="match status" value="1"/>
</dbReference>
<protein>
    <recommendedName>
        <fullName evidence="10">G-protein coupled receptors family 1 profile domain-containing protein</fullName>
    </recommendedName>
</protein>
<feature type="transmembrane region" description="Helical" evidence="9">
    <location>
        <begin position="250"/>
        <end position="269"/>
    </location>
</feature>
<organism evidence="11 12">
    <name type="scientific">Nematostella vectensis</name>
    <name type="common">Starlet sea anemone</name>
    <dbReference type="NCBI Taxonomy" id="45351"/>
    <lineage>
        <taxon>Eukaryota</taxon>
        <taxon>Metazoa</taxon>
        <taxon>Cnidaria</taxon>
        <taxon>Anthozoa</taxon>
        <taxon>Hexacorallia</taxon>
        <taxon>Actiniaria</taxon>
        <taxon>Edwardsiidae</taxon>
        <taxon>Nematostella</taxon>
    </lineage>
</organism>
<sequence>MGLLRTLRNLFYGVVLCTTLFVGIPGNVLVIAAVRRKRLLRSTTNYLLANVAAADLATIVFAIICGIPYLFTLDNFPDIFCKIFYIGNLPVTTTSASTLTLAILAIERYQAVIHPLQDSYKLREDTVKYAIVASWIISLGVTLPLYVFSVFENGECSHKYVNYKTYIIIAFSLVIFIPCLVMLFCYGCIVKELYFKNSVAPQNISAAEEAAMRQKLFKRSACVTVVFVSCFLPVAIIHTLRLYIGVKTDIRNIAFAIYFLDAAINPLIYSCQSSNFRQAFIEIIKDYCNKARKRVIKKNRDVTHGDTES</sequence>
<evidence type="ECO:0000259" key="10">
    <source>
        <dbReference type="PROSITE" id="PS50262"/>
    </source>
</evidence>
<keyword evidence="3 9" id="KW-1133">Transmembrane helix</keyword>
<name>A7T1I9_NEMVE</name>
<keyword evidence="6 8" id="KW-0675">Receptor</keyword>
<dbReference type="SUPFAM" id="SSF81321">
    <property type="entry name" value="Family A G protein-coupled receptor-like"/>
    <property type="match status" value="1"/>
</dbReference>
<evidence type="ECO:0000256" key="8">
    <source>
        <dbReference type="RuleBase" id="RU000688"/>
    </source>
</evidence>
<evidence type="ECO:0000256" key="1">
    <source>
        <dbReference type="ARBA" id="ARBA00004141"/>
    </source>
</evidence>
<evidence type="ECO:0000256" key="2">
    <source>
        <dbReference type="ARBA" id="ARBA00022692"/>
    </source>
</evidence>
<dbReference type="KEGG" id="nve:5500902"/>
<keyword evidence="4 8" id="KW-0297">G-protein coupled receptor</keyword>
<dbReference type="PANTHER" id="PTHR24243:SF208">
    <property type="entry name" value="PYROKININ-1 RECEPTOR"/>
    <property type="match status" value="1"/>
</dbReference>
<evidence type="ECO:0000313" key="11">
    <source>
        <dbReference type="EMBL" id="EDO30180.1"/>
    </source>
</evidence>
<dbReference type="EMBL" id="DS470115">
    <property type="protein sequence ID" value="EDO30180.1"/>
    <property type="molecule type" value="Genomic_DNA"/>
</dbReference>
<dbReference type="Pfam" id="PF00001">
    <property type="entry name" value="7tm_1"/>
    <property type="match status" value="1"/>
</dbReference>
<reference evidence="11 12" key="1">
    <citation type="journal article" date="2007" name="Science">
        <title>Sea anemone genome reveals ancestral eumetazoan gene repertoire and genomic organization.</title>
        <authorList>
            <person name="Putnam N.H."/>
            <person name="Srivastava M."/>
            <person name="Hellsten U."/>
            <person name="Dirks B."/>
            <person name="Chapman J."/>
            <person name="Salamov A."/>
            <person name="Terry A."/>
            <person name="Shapiro H."/>
            <person name="Lindquist E."/>
            <person name="Kapitonov V.V."/>
            <person name="Jurka J."/>
            <person name="Genikhovich G."/>
            <person name="Grigoriev I.V."/>
            <person name="Lucas S.M."/>
            <person name="Steele R.E."/>
            <person name="Finnerty J.R."/>
            <person name="Technau U."/>
            <person name="Martindale M.Q."/>
            <person name="Rokhsar D.S."/>
        </authorList>
    </citation>
    <scope>NUCLEOTIDE SEQUENCE [LARGE SCALE GENOMIC DNA]</scope>
    <source>
        <strain evidence="12">CH2 X CH6</strain>
    </source>
</reference>
<dbReference type="PROSITE" id="PS50262">
    <property type="entry name" value="G_PROTEIN_RECEP_F1_2"/>
    <property type="match status" value="1"/>
</dbReference>
<evidence type="ECO:0000256" key="3">
    <source>
        <dbReference type="ARBA" id="ARBA00022989"/>
    </source>
</evidence>
<dbReference type="InterPro" id="IPR017452">
    <property type="entry name" value="GPCR_Rhodpsn_7TM"/>
</dbReference>
<dbReference type="SMART" id="SM01381">
    <property type="entry name" value="7TM_GPCR_Srsx"/>
    <property type="match status" value="1"/>
</dbReference>
<dbReference type="PRINTS" id="PR00237">
    <property type="entry name" value="GPCRRHODOPSN"/>
</dbReference>
<dbReference type="GO" id="GO:0005886">
    <property type="term" value="C:plasma membrane"/>
    <property type="evidence" value="ECO:0000318"/>
    <property type="project" value="GO_Central"/>
</dbReference>
<feature type="domain" description="G-protein coupled receptors family 1 profile" evidence="10">
    <location>
        <begin position="26"/>
        <end position="269"/>
    </location>
</feature>
<comment type="similarity">
    <text evidence="8">Belongs to the G-protein coupled receptor 1 family.</text>
</comment>
<accession>A7T1I9</accession>
<proteinExistence type="inferred from homology"/>
<feature type="transmembrane region" description="Helical" evidence="9">
    <location>
        <begin position="166"/>
        <end position="189"/>
    </location>
</feature>
<evidence type="ECO:0000256" key="6">
    <source>
        <dbReference type="ARBA" id="ARBA00023170"/>
    </source>
</evidence>
<dbReference type="PROSITE" id="PS00237">
    <property type="entry name" value="G_PROTEIN_RECEP_F1_1"/>
    <property type="match status" value="1"/>
</dbReference>
<dbReference type="PhylomeDB" id="A7T1I9"/>
<keyword evidence="7 8" id="KW-0807">Transducer</keyword>
<keyword evidence="2 8" id="KW-0812">Transmembrane</keyword>
<evidence type="ECO:0000313" key="12">
    <source>
        <dbReference type="Proteomes" id="UP000001593"/>
    </source>
</evidence>
<evidence type="ECO:0000256" key="4">
    <source>
        <dbReference type="ARBA" id="ARBA00023040"/>
    </source>
</evidence>
<dbReference type="GO" id="GO:0007218">
    <property type="term" value="P:neuropeptide signaling pathway"/>
    <property type="evidence" value="ECO:0000318"/>
    <property type="project" value="GO_Central"/>
</dbReference>
<dbReference type="InParanoid" id="A7T1I9"/>
<feature type="transmembrane region" description="Helical" evidence="9">
    <location>
        <begin position="221"/>
        <end position="244"/>
    </location>
</feature>
<dbReference type="Gene3D" id="1.20.1070.10">
    <property type="entry name" value="Rhodopsin 7-helix transmembrane proteins"/>
    <property type="match status" value="1"/>
</dbReference>
<dbReference type="CDD" id="cd00637">
    <property type="entry name" value="7tm_classA_rhodopsin-like"/>
    <property type="match status" value="1"/>
</dbReference>